<evidence type="ECO:0000313" key="7">
    <source>
        <dbReference type="EMBL" id="MBC9794978.1"/>
    </source>
</evidence>
<keyword evidence="4" id="KW-0804">Transcription</keyword>
<dbReference type="RefSeq" id="WP_187964132.1">
    <property type="nucleotide sequence ID" value="NZ_JACVDC010000005.1"/>
</dbReference>
<evidence type="ECO:0000259" key="5">
    <source>
        <dbReference type="Pfam" id="PF04542"/>
    </source>
</evidence>
<comment type="similarity">
    <text evidence="1">Belongs to the sigma-70 factor family. ECF subfamily.</text>
</comment>
<dbReference type="InterPro" id="IPR007627">
    <property type="entry name" value="RNA_pol_sigma70_r2"/>
</dbReference>
<evidence type="ECO:0000259" key="6">
    <source>
        <dbReference type="Pfam" id="PF08281"/>
    </source>
</evidence>
<proteinExistence type="inferred from homology"/>
<gene>
    <name evidence="7" type="ORF">IBL28_03285</name>
</gene>
<dbReference type="InterPro" id="IPR000792">
    <property type="entry name" value="Tscrpt_reg_LuxR_C"/>
</dbReference>
<dbReference type="InterPro" id="IPR014327">
    <property type="entry name" value="RNA_pol_sigma70_bacteroid"/>
</dbReference>
<dbReference type="SUPFAM" id="SSF88659">
    <property type="entry name" value="Sigma3 and sigma4 domains of RNA polymerase sigma factors"/>
    <property type="match status" value="1"/>
</dbReference>
<evidence type="ECO:0000256" key="4">
    <source>
        <dbReference type="ARBA" id="ARBA00023163"/>
    </source>
</evidence>
<comment type="caution">
    <text evidence="7">The sequence shown here is derived from an EMBL/GenBank/DDBJ whole genome shotgun (WGS) entry which is preliminary data.</text>
</comment>
<keyword evidence="2" id="KW-0805">Transcription regulation</keyword>
<evidence type="ECO:0000256" key="2">
    <source>
        <dbReference type="ARBA" id="ARBA00023015"/>
    </source>
</evidence>
<name>A0A926Q0P3_9FLAO</name>
<dbReference type="Gene3D" id="1.10.10.10">
    <property type="entry name" value="Winged helix-like DNA-binding domain superfamily/Winged helix DNA-binding domain"/>
    <property type="match status" value="1"/>
</dbReference>
<dbReference type="GO" id="GO:0016987">
    <property type="term" value="F:sigma factor activity"/>
    <property type="evidence" value="ECO:0007669"/>
    <property type="project" value="UniProtKB-KW"/>
</dbReference>
<dbReference type="InterPro" id="IPR013249">
    <property type="entry name" value="RNA_pol_sigma70_r4_t2"/>
</dbReference>
<dbReference type="InterPro" id="IPR014284">
    <property type="entry name" value="RNA_pol_sigma-70_dom"/>
</dbReference>
<dbReference type="EMBL" id="JACVDC010000005">
    <property type="protein sequence ID" value="MBC9794978.1"/>
    <property type="molecule type" value="Genomic_DNA"/>
</dbReference>
<dbReference type="PRINTS" id="PR00038">
    <property type="entry name" value="HTHLUXR"/>
</dbReference>
<dbReference type="Pfam" id="PF08281">
    <property type="entry name" value="Sigma70_r4_2"/>
    <property type="match status" value="1"/>
</dbReference>
<dbReference type="InterPro" id="IPR036388">
    <property type="entry name" value="WH-like_DNA-bd_sf"/>
</dbReference>
<dbReference type="InterPro" id="IPR013324">
    <property type="entry name" value="RNA_pol_sigma_r3/r4-like"/>
</dbReference>
<feature type="domain" description="RNA polymerase sigma-70 region 2" evidence="5">
    <location>
        <begin position="33"/>
        <end position="100"/>
    </location>
</feature>
<dbReference type="AlphaFoldDB" id="A0A926Q0P3"/>
<organism evidence="7 8">
    <name type="scientific">Sinomicrobium weinanense</name>
    <dbReference type="NCBI Taxonomy" id="2842200"/>
    <lineage>
        <taxon>Bacteria</taxon>
        <taxon>Pseudomonadati</taxon>
        <taxon>Bacteroidota</taxon>
        <taxon>Flavobacteriia</taxon>
        <taxon>Flavobacteriales</taxon>
        <taxon>Flavobacteriaceae</taxon>
        <taxon>Sinomicrobium</taxon>
    </lineage>
</organism>
<evidence type="ECO:0000256" key="1">
    <source>
        <dbReference type="ARBA" id="ARBA00010641"/>
    </source>
</evidence>
<reference evidence="7 8" key="1">
    <citation type="submission" date="2020-09" db="EMBL/GenBank/DDBJ databases">
        <title>Sinomicrobium weinanense sp. nov., a halophilic bacteria isolated from saline-alkali soil.</title>
        <authorList>
            <person name="Wu P."/>
            <person name="Ren H."/>
            <person name="Mei Y."/>
            <person name="Liang Y."/>
            <person name="Chen Z."/>
        </authorList>
    </citation>
    <scope>NUCLEOTIDE SEQUENCE [LARGE SCALE GENOMIC DNA]</scope>
    <source>
        <strain evidence="7 8">FJxs</strain>
    </source>
</reference>
<dbReference type="NCBIfam" id="TIGR02985">
    <property type="entry name" value="Sig70_bacteroi1"/>
    <property type="match status" value="1"/>
</dbReference>
<dbReference type="GO" id="GO:0006352">
    <property type="term" value="P:DNA-templated transcription initiation"/>
    <property type="evidence" value="ECO:0007669"/>
    <property type="project" value="InterPro"/>
</dbReference>
<evidence type="ECO:0000313" key="8">
    <source>
        <dbReference type="Proteomes" id="UP000653730"/>
    </source>
</evidence>
<dbReference type="SUPFAM" id="SSF88946">
    <property type="entry name" value="Sigma2 domain of RNA polymerase sigma factors"/>
    <property type="match status" value="1"/>
</dbReference>
<accession>A0A926Q0P3</accession>
<dbReference type="PANTHER" id="PTHR43133:SF46">
    <property type="entry name" value="RNA POLYMERASE SIGMA-70 FACTOR ECF SUBFAMILY"/>
    <property type="match status" value="1"/>
</dbReference>
<dbReference type="InterPro" id="IPR013325">
    <property type="entry name" value="RNA_pol_sigma_r2"/>
</dbReference>
<dbReference type="InterPro" id="IPR039425">
    <property type="entry name" value="RNA_pol_sigma-70-like"/>
</dbReference>
<protein>
    <submittedName>
        <fullName evidence="7">RNA polymerase sigma-70 factor</fullName>
    </submittedName>
</protein>
<dbReference type="GO" id="GO:0003677">
    <property type="term" value="F:DNA binding"/>
    <property type="evidence" value="ECO:0007669"/>
    <property type="project" value="InterPro"/>
</dbReference>
<dbReference type="CDD" id="cd06171">
    <property type="entry name" value="Sigma70_r4"/>
    <property type="match status" value="1"/>
</dbReference>
<dbReference type="PANTHER" id="PTHR43133">
    <property type="entry name" value="RNA POLYMERASE ECF-TYPE SIGMA FACTO"/>
    <property type="match status" value="1"/>
</dbReference>
<evidence type="ECO:0000256" key="3">
    <source>
        <dbReference type="ARBA" id="ARBA00023082"/>
    </source>
</evidence>
<dbReference type="Pfam" id="PF04542">
    <property type="entry name" value="Sigma70_r2"/>
    <property type="match status" value="1"/>
</dbReference>
<keyword evidence="3" id="KW-0731">Sigma factor</keyword>
<feature type="domain" description="RNA polymerase sigma factor 70 region 4 type 2" evidence="6">
    <location>
        <begin position="136"/>
        <end position="187"/>
    </location>
</feature>
<keyword evidence="8" id="KW-1185">Reference proteome</keyword>
<dbReference type="Gene3D" id="1.10.1740.10">
    <property type="match status" value="1"/>
</dbReference>
<dbReference type="Proteomes" id="UP000653730">
    <property type="component" value="Unassembled WGS sequence"/>
</dbReference>
<dbReference type="NCBIfam" id="TIGR02937">
    <property type="entry name" value="sigma70-ECF"/>
    <property type="match status" value="1"/>
</dbReference>
<sequence length="198" mass="23659">MDHSLHREEEIRIDNEAVIARVNRGDERAYEILFELYYDKLLYIAVNYIGNREDAQEIVQDVFVKIWNKRNVIDRNRNVNNYLYRMTRNACLDFLRKRKSRLNIYRDTLQEEALVNYSALADDVSSSVIEKELEKQVLKALELLPEKCKTVFVKSRFEGLKRKEISEELHISVKTVENHLTRALKHMRVHLQEFLSLF</sequence>